<evidence type="ECO:0000313" key="1">
    <source>
        <dbReference type="EMBL" id="KKP31427.1"/>
    </source>
</evidence>
<dbReference type="Proteomes" id="UP000034803">
    <property type="component" value="Unassembled WGS sequence"/>
</dbReference>
<reference evidence="1 2" key="1">
    <citation type="journal article" date="2015" name="Nature">
        <title>rRNA introns, odd ribosomes, and small enigmatic genomes across a large radiation of phyla.</title>
        <authorList>
            <person name="Brown C.T."/>
            <person name="Hug L.A."/>
            <person name="Thomas B.C."/>
            <person name="Sharon I."/>
            <person name="Castelle C.J."/>
            <person name="Singh A."/>
            <person name="Wilkins M.J."/>
            <person name="Williams K.H."/>
            <person name="Banfield J.F."/>
        </authorList>
    </citation>
    <scope>NUCLEOTIDE SEQUENCE [LARGE SCALE GENOMIC DNA]</scope>
</reference>
<organism evidence="1 2">
    <name type="scientific">Candidatus Woesebacteria bacterium GW2011_GWC2_31_9</name>
    <dbReference type="NCBI Taxonomy" id="1618586"/>
    <lineage>
        <taxon>Bacteria</taxon>
        <taxon>Candidatus Woeseibacteriota</taxon>
    </lineage>
</organism>
<sequence>MSSFTGSIISLVNSFSKTTANIETLAKVKKGILGYSFLLIERNLPNARPKTNVQELFVAAKLARDLGCDYFEYKPAVDAHHNLIPLSINTKSEIVRQTPLLEALNTNEFQVISPKSTDYLLTNKFPNQPKDYQTCPSVELRTVVTPKGIYPCPYKRGHENEKIGSIEINFKDYWNSTARVEKAKSINPKKTCPFYCIRHESNLLLHLLANGHEQGINLLPYMIRTPQTNDVFI</sequence>
<gene>
    <name evidence="1" type="ORF">UR21_C0009G0008</name>
</gene>
<dbReference type="EMBL" id="LBOI01000009">
    <property type="protein sequence ID" value="KKP31427.1"/>
    <property type="molecule type" value="Genomic_DNA"/>
</dbReference>
<protein>
    <submittedName>
        <fullName evidence="1">Radical SAM domain containing protein</fullName>
    </submittedName>
</protein>
<proteinExistence type="predicted"/>
<dbReference type="AlphaFoldDB" id="A0A0G0BK45"/>
<evidence type="ECO:0000313" key="2">
    <source>
        <dbReference type="Proteomes" id="UP000034803"/>
    </source>
</evidence>
<comment type="caution">
    <text evidence="1">The sequence shown here is derived from an EMBL/GenBank/DDBJ whole genome shotgun (WGS) entry which is preliminary data.</text>
</comment>
<accession>A0A0G0BK45</accession>
<name>A0A0G0BK45_9BACT</name>